<dbReference type="SUPFAM" id="SSF52172">
    <property type="entry name" value="CheY-like"/>
    <property type="match status" value="1"/>
</dbReference>
<sequence length="197" mass="21873">MIRSITKVLVADPTPIVALGCEAVLRRANKFRTQVLINPDLEELTEAISTYKPDLVIVNPLICGVKLDSKILPHIRDTKVIGLLYSGMQDLRFVGYHTFIDVDCKEDVLLNLINSQLDAPTEKAEERTALSPREENVVTLVAKGLTNKEIAAKLSLSIHTVITHRRNIAKKLQIHSPSGLTIYAITNKLVSIDETKL</sequence>
<name>A0ABQ0E1Q0_9PORP</name>
<proteinExistence type="predicted"/>
<dbReference type="InterPro" id="IPR036388">
    <property type="entry name" value="WH-like_DNA-bd_sf"/>
</dbReference>
<evidence type="ECO:0000313" key="6">
    <source>
        <dbReference type="Proteomes" id="UP001628220"/>
    </source>
</evidence>
<dbReference type="CDD" id="cd06170">
    <property type="entry name" value="LuxR_C_like"/>
    <property type="match status" value="1"/>
</dbReference>
<dbReference type="Proteomes" id="UP001628220">
    <property type="component" value="Unassembled WGS sequence"/>
</dbReference>
<protein>
    <submittedName>
        <fullName evidence="5">LuxR C-terminal-related transcriptional regulator</fullName>
    </submittedName>
</protein>
<evidence type="ECO:0000259" key="4">
    <source>
        <dbReference type="PROSITE" id="PS50043"/>
    </source>
</evidence>
<dbReference type="Gene3D" id="1.10.10.10">
    <property type="entry name" value="Winged helix-like DNA-binding domain superfamily/Winged helix DNA-binding domain"/>
    <property type="match status" value="1"/>
</dbReference>
<feature type="domain" description="HTH luxR-type" evidence="4">
    <location>
        <begin position="123"/>
        <end position="188"/>
    </location>
</feature>
<reference evidence="5 6" key="1">
    <citation type="journal article" date="2025" name="Int. J. Syst. Evol. Microbiol.">
        <title>Desulfovibrio falkowii sp. nov., Porphyromonas miyakawae sp. nov., Mediterraneibacter flintii sp. nov. and Owariibacterium komagatae gen. nov., sp. nov., isolated from human faeces.</title>
        <authorList>
            <person name="Hamaguchi T."/>
            <person name="Ohara M."/>
            <person name="Hisatomi A."/>
            <person name="Sekiguchi K."/>
            <person name="Takeda J.I."/>
            <person name="Ueyama J."/>
            <person name="Ito M."/>
            <person name="Nishiwaki H."/>
            <person name="Ogi T."/>
            <person name="Hirayama M."/>
            <person name="Ohkuma M."/>
            <person name="Sakamoto M."/>
            <person name="Ohno K."/>
        </authorList>
    </citation>
    <scope>NUCLEOTIDE SEQUENCE [LARGE SCALE GENOMIC DNA]</scope>
    <source>
        <strain evidence="5 6">13CB11C</strain>
    </source>
</reference>
<gene>
    <name evidence="5" type="ORF">Tsumi_07490</name>
</gene>
<evidence type="ECO:0000256" key="1">
    <source>
        <dbReference type="ARBA" id="ARBA00023015"/>
    </source>
</evidence>
<dbReference type="PANTHER" id="PTHR44688">
    <property type="entry name" value="DNA-BINDING TRANSCRIPTIONAL ACTIVATOR DEVR_DOSR"/>
    <property type="match status" value="1"/>
</dbReference>
<dbReference type="InterPro" id="IPR011006">
    <property type="entry name" value="CheY-like_superfamily"/>
</dbReference>
<dbReference type="SMART" id="SM00421">
    <property type="entry name" value="HTH_LUXR"/>
    <property type="match status" value="1"/>
</dbReference>
<evidence type="ECO:0000256" key="3">
    <source>
        <dbReference type="ARBA" id="ARBA00023163"/>
    </source>
</evidence>
<dbReference type="InterPro" id="IPR000792">
    <property type="entry name" value="Tscrpt_reg_LuxR_C"/>
</dbReference>
<keyword evidence="2" id="KW-0238">DNA-binding</keyword>
<dbReference type="EMBL" id="BAAFSF010000001">
    <property type="protein sequence ID" value="GAB1251645.1"/>
    <property type="molecule type" value="Genomic_DNA"/>
</dbReference>
<evidence type="ECO:0000313" key="5">
    <source>
        <dbReference type="EMBL" id="GAB1251645.1"/>
    </source>
</evidence>
<accession>A0ABQ0E1Q0</accession>
<dbReference type="PROSITE" id="PS00622">
    <property type="entry name" value="HTH_LUXR_1"/>
    <property type="match status" value="1"/>
</dbReference>
<dbReference type="PROSITE" id="PS50043">
    <property type="entry name" value="HTH_LUXR_2"/>
    <property type="match status" value="1"/>
</dbReference>
<dbReference type="InterPro" id="IPR016032">
    <property type="entry name" value="Sig_transdc_resp-reg_C-effctor"/>
</dbReference>
<organism evidence="5 6">
    <name type="scientific">Porphyromonas miyakawae</name>
    <dbReference type="NCBI Taxonomy" id="3137470"/>
    <lineage>
        <taxon>Bacteria</taxon>
        <taxon>Pseudomonadati</taxon>
        <taxon>Bacteroidota</taxon>
        <taxon>Bacteroidia</taxon>
        <taxon>Bacteroidales</taxon>
        <taxon>Porphyromonadaceae</taxon>
        <taxon>Porphyromonas</taxon>
    </lineage>
</organism>
<dbReference type="Pfam" id="PF00196">
    <property type="entry name" value="GerE"/>
    <property type="match status" value="1"/>
</dbReference>
<comment type="caution">
    <text evidence="5">The sequence shown here is derived from an EMBL/GenBank/DDBJ whole genome shotgun (WGS) entry which is preliminary data.</text>
</comment>
<evidence type="ECO:0000256" key="2">
    <source>
        <dbReference type="ARBA" id="ARBA00023125"/>
    </source>
</evidence>
<dbReference type="PANTHER" id="PTHR44688:SF16">
    <property type="entry name" value="DNA-BINDING TRANSCRIPTIONAL ACTIVATOR DEVR_DOSR"/>
    <property type="match status" value="1"/>
</dbReference>
<keyword evidence="1" id="KW-0805">Transcription regulation</keyword>
<dbReference type="RefSeq" id="WP_411915448.1">
    <property type="nucleotide sequence ID" value="NZ_BAAFSF010000001.1"/>
</dbReference>
<keyword evidence="6" id="KW-1185">Reference proteome</keyword>
<keyword evidence="3" id="KW-0804">Transcription</keyword>
<dbReference type="PRINTS" id="PR00038">
    <property type="entry name" value="HTHLUXR"/>
</dbReference>
<dbReference type="SUPFAM" id="SSF46894">
    <property type="entry name" value="C-terminal effector domain of the bipartite response regulators"/>
    <property type="match status" value="1"/>
</dbReference>